<dbReference type="InterPro" id="IPR036895">
    <property type="entry name" value="Uracil-DNA_glycosylase-like_sf"/>
</dbReference>
<dbReference type="SUPFAM" id="SSF52141">
    <property type="entry name" value="Uracil-DNA glycosylase-like"/>
    <property type="match status" value="1"/>
</dbReference>
<dbReference type="Proteomes" id="UP000244338">
    <property type="component" value="Unassembled WGS sequence"/>
</dbReference>
<gene>
    <name evidence="2" type="ORF">BSOLF_2107</name>
</gene>
<dbReference type="AlphaFoldDB" id="A0A2R6XYD9"/>
<proteinExistence type="predicted"/>
<comment type="caution">
    <text evidence="2">The sequence shown here is derived from an EMBL/GenBank/DDBJ whole genome shotgun (WGS) entry which is preliminary data.</text>
</comment>
<dbReference type="EMBL" id="PEBX01000115">
    <property type="protein sequence ID" value="PTQ55439.1"/>
    <property type="molecule type" value="Genomic_DNA"/>
</dbReference>
<dbReference type="InterPro" id="IPR005122">
    <property type="entry name" value="Uracil-DNA_glycosylase-like"/>
</dbReference>
<dbReference type="Gene3D" id="3.40.470.10">
    <property type="entry name" value="Uracil-DNA glycosylase-like domain"/>
    <property type="match status" value="1"/>
</dbReference>
<dbReference type="CDD" id="cd10035">
    <property type="entry name" value="UDG_like"/>
    <property type="match status" value="1"/>
</dbReference>
<reference evidence="3" key="1">
    <citation type="journal article" date="2018" name="Sci. Rep.">
        <title>Lignite coal burning seam in the remote Altai Mountains harbors a hydrogen-driven thermophilic microbial community.</title>
        <authorList>
            <person name="Kadnikov V.V."/>
            <person name="Mardanov A.V."/>
            <person name="Ivasenko D.A."/>
            <person name="Antsiferov D.V."/>
            <person name="Beletsky A.V."/>
            <person name="Karnachuk O.V."/>
            <person name="Ravin N.V."/>
        </authorList>
    </citation>
    <scope>NUCLEOTIDE SEQUENCE [LARGE SCALE GENOMIC DNA]</scope>
</reference>
<dbReference type="Pfam" id="PF03167">
    <property type="entry name" value="UDG"/>
    <property type="match status" value="1"/>
</dbReference>
<evidence type="ECO:0000313" key="2">
    <source>
        <dbReference type="EMBL" id="PTQ55439.1"/>
    </source>
</evidence>
<evidence type="ECO:0000259" key="1">
    <source>
        <dbReference type="Pfam" id="PF03167"/>
    </source>
</evidence>
<sequence length="264" mass="29554">MTDTNDFSYALQPNDVADPSVFTAAQAFVHMLSEFPSLPAVFNPWRDKDEEHERPGNMALIRRQHLVHYLALRLARAKMVWVGEALGYRGAHFSGVFFTSERMLLGHHPIITPEAIIARQGERTSRPDMPFIPGKITRTVQQQGFAEVSATLVWRALLDNHLAPQDVLFFSALPFHPYDPKGGYLTNRPPKKSELNESLPLLEAFLKLTHTISAAPPKLIAIGRIGEHALQTLGYPYASVPHPAQGHAHLFLKGMQAVIRDHHV</sequence>
<name>A0A2R6XYD9_9BACL</name>
<accession>A0A2R6XYD9</accession>
<evidence type="ECO:0000313" key="3">
    <source>
        <dbReference type="Proteomes" id="UP000244338"/>
    </source>
</evidence>
<protein>
    <recommendedName>
        <fullName evidence="1">Uracil-DNA glycosylase-like domain-containing protein</fullName>
    </recommendedName>
</protein>
<feature type="domain" description="Uracil-DNA glycosylase-like" evidence="1">
    <location>
        <begin position="77"/>
        <end position="244"/>
    </location>
</feature>
<organism evidence="2 3">
    <name type="scientific">Candidatus Carbonibacillus altaicus</name>
    <dbReference type="NCBI Taxonomy" id="2163959"/>
    <lineage>
        <taxon>Bacteria</taxon>
        <taxon>Bacillati</taxon>
        <taxon>Bacillota</taxon>
        <taxon>Bacilli</taxon>
        <taxon>Bacillales</taxon>
        <taxon>Candidatus Carbonibacillus</taxon>
    </lineage>
</organism>